<evidence type="ECO:0000256" key="6">
    <source>
        <dbReference type="ARBA" id="ARBA00022771"/>
    </source>
</evidence>
<feature type="region of interest" description="Disordered" evidence="11">
    <location>
        <begin position="259"/>
        <end position="335"/>
    </location>
</feature>
<protein>
    <recommendedName>
        <fullName evidence="3">Zinc finger protein 330</fullName>
    </recommendedName>
    <alternativeName>
        <fullName evidence="9">Nucleolar autoantigen 36</fullName>
    </alternativeName>
</protein>
<evidence type="ECO:0000256" key="8">
    <source>
        <dbReference type="ARBA" id="ARBA00023242"/>
    </source>
</evidence>
<feature type="compositionally biased region" description="Basic and acidic residues" evidence="11">
    <location>
        <begin position="521"/>
        <end position="531"/>
    </location>
</feature>
<evidence type="ECO:0000256" key="7">
    <source>
        <dbReference type="ARBA" id="ARBA00022833"/>
    </source>
</evidence>
<evidence type="ECO:0000313" key="12">
    <source>
        <dbReference type="EMBL" id="SBR78037.1"/>
    </source>
</evidence>
<dbReference type="Gene3D" id="1.25.10.10">
    <property type="entry name" value="Leucine-rich Repeat Variant"/>
    <property type="match status" value="1"/>
</dbReference>
<keyword evidence="10" id="KW-0175">Coiled coil</keyword>
<proteinExistence type="inferred from homology"/>
<feature type="region of interest" description="Disordered" evidence="11">
    <location>
        <begin position="226"/>
        <end position="246"/>
    </location>
</feature>
<evidence type="ECO:0000256" key="11">
    <source>
        <dbReference type="SAM" id="MobiDB-lite"/>
    </source>
</evidence>
<dbReference type="PANTHER" id="PTHR13214:SF1">
    <property type="entry name" value="ZINC FINGER PROTEIN 330"/>
    <property type="match status" value="1"/>
</dbReference>
<feature type="compositionally biased region" description="Acidic residues" evidence="11">
    <location>
        <begin position="316"/>
        <end position="325"/>
    </location>
</feature>
<dbReference type="GO" id="GO:0008270">
    <property type="term" value="F:zinc ion binding"/>
    <property type="evidence" value="ECO:0007669"/>
    <property type="project" value="UniProtKB-KW"/>
</dbReference>
<keyword evidence="6" id="KW-0863">Zinc-finger</keyword>
<dbReference type="AlphaFoldDB" id="A0A1A8PAK6"/>
<feature type="region of interest" description="Disordered" evidence="11">
    <location>
        <begin position="1"/>
        <end position="27"/>
    </location>
</feature>
<reference evidence="12" key="1">
    <citation type="submission" date="2016-05" db="EMBL/GenBank/DDBJ databases">
        <authorList>
            <person name="Lavstsen T."/>
            <person name="Jespersen J.S."/>
        </authorList>
    </citation>
    <scope>NUCLEOTIDE SEQUENCE</scope>
    <source>
        <tissue evidence="12">Brain</tissue>
    </source>
</reference>
<keyword evidence="5" id="KW-0677">Repeat</keyword>
<organism evidence="12">
    <name type="scientific">Nothobranchius pienaari</name>
    <dbReference type="NCBI Taxonomy" id="704102"/>
    <lineage>
        <taxon>Eukaryota</taxon>
        <taxon>Metazoa</taxon>
        <taxon>Chordata</taxon>
        <taxon>Craniata</taxon>
        <taxon>Vertebrata</taxon>
        <taxon>Euteleostomi</taxon>
        <taxon>Actinopterygii</taxon>
        <taxon>Neopterygii</taxon>
        <taxon>Teleostei</taxon>
        <taxon>Neoteleostei</taxon>
        <taxon>Acanthomorphata</taxon>
        <taxon>Ovalentaria</taxon>
        <taxon>Atherinomorphae</taxon>
        <taxon>Cyprinodontiformes</taxon>
        <taxon>Nothobranchiidae</taxon>
        <taxon>Nothobranchius</taxon>
    </lineage>
</organism>
<feature type="compositionally biased region" description="Acidic residues" evidence="11">
    <location>
        <begin position="268"/>
        <end position="301"/>
    </location>
</feature>
<comment type="similarity">
    <text evidence="2">Belongs to the NOA36 family.</text>
</comment>
<feature type="coiled-coil region" evidence="10">
    <location>
        <begin position="427"/>
        <end position="457"/>
    </location>
</feature>
<feature type="compositionally biased region" description="Basic and acidic residues" evidence="11">
    <location>
        <begin position="10"/>
        <end position="27"/>
    </location>
</feature>
<evidence type="ECO:0000256" key="9">
    <source>
        <dbReference type="ARBA" id="ARBA00029845"/>
    </source>
</evidence>
<comment type="subcellular location">
    <subcellularLocation>
        <location evidence="1">Nucleus</location>
        <location evidence="1">Nucleolus</location>
    </subcellularLocation>
</comment>
<reference evidence="12" key="2">
    <citation type="submission" date="2016-06" db="EMBL/GenBank/DDBJ databases">
        <title>The genome of a short-lived fish provides insights into sex chromosome evolution and the genetic control of aging.</title>
        <authorList>
            <person name="Reichwald K."/>
            <person name="Felder M."/>
            <person name="Petzold A."/>
            <person name="Koch P."/>
            <person name="Groth M."/>
            <person name="Platzer M."/>
        </authorList>
    </citation>
    <scope>NUCLEOTIDE SEQUENCE</scope>
    <source>
        <tissue evidence="12">Brain</tissue>
    </source>
</reference>
<keyword evidence="7" id="KW-0862">Zinc</keyword>
<evidence type="ECO:0000256" key="4">
    <source>
        <dbReference type="ARBA" id="ARBA00022723"/>
    </source>
</evidence>
<gene>
    <name evidence="12" type="primary">FAM65B</name>
    <name evidence="13" type="synonym">ZNF330</name>
</gene>
<dbReference type="EMBL" id="HAEG01011525">
    <property type="protein sequence ID" value="SBR89983.1"/>
    <property type="molecule type" value="Transcribed_RNA"/>
</dbReference>
<feature type="region of interest" description="Disordered" evidence="11">
    <location>
        <begin position="494"/>
        <end position="549"/>
    </location>
</feature>
<dbReference type="InterPro" id="IPR010531">
    <property type="entry name" value="NOA36"/>
</dbReference>
<dbReference type="Pfam" id="PF06524">
    <property type="entry name" value="NOA36"/>
    <property type="match status" value="1"/>
</dbReference>
<evidence type="ECO:0000256" key="2">
    <source>
        <dbReference type="ARBA" id="ARBA00007212"/>
    </source>
</evidence>
<dbReference type="SUPFAM" id="SSF48371">
    <property type="entry name" value="ARM repeat"/>
    <property type="match status" value="1"/>
</dbReference>
<keyword evidence="8" id="KW-0539">Nucleus</keyword>
<feature type="compositionally biased region" description="Polar residues" evidence="11">
    <location>
        <begin position="304"/>
        <end position="313"/>
    </location>
</feature>
<evidence type="ECO:0000256" key="1">
    <source>
        <dbReference type="ARBA" id="ARBA00004604"/>
    </source>
</evidence>
<dbReference type="InterPro" id="IPR011989">
    <property type="entry name" value="ARM-like"/>
</dbReference>
<dbReference type="GO" id="GO:0005730">
    <property type="term" value="C:nucleolus"/>
    <property type="evidence" value="ECO:0007669"/>
    <property type="project" value="UniProtKB-SubCell"/>
</dbReference>
<accession>A0A1A8PAK6</accession>
<evidence type="ECO:0000256" key="5">
    <source>
        <dbReference type="ARBA" id="ARBA00022737"/>
    </source>
</evidence>
<evidence type="ECO:0000256" key="10">
    <source>
        <dbReference type="SAM" id="Coils"/>
    </source>
</evidence>
<evidence type="ECO:0000313" key="13">
    <source>
        <dbReference type="EMBL" id="SBR89983.1"/>
    </source>
</evidence>
<dbReference type="EMBL" id="HAEG01006958">
    <property type="protein sequence ID" value="SBR78037.1"/>
    <property type="molecule type" value="Transcribed_RNA"/>
</dbReference>
<dbReference type="InterPro" id="IPR016024">
    <property type="entry name" value="ARM-type_fold"/>
</dbReference>
<evidence type="ECO:0000256" key="3">
    <source>
        <dbReference type="ARBA" id="ARBA00015408"/>
    </source>
</evidence>
<sequence>MPKKKTGARKKAESRKEREKQSRANREHVDVAKHPCNSNMECDKCQRKQKNRAFCYFCNSVQKLPVCAQCGKTKCMKSSDCVIKHPGIHTTGMAMVGAVCDLCEAWVCHGRKCLSTHACMCPLTDADCIECERGVWDHGGRIFRCSFCQNFLCEDDQFEHQASCQVLQAETFKCVSCNRLGQHSCLRCKACYCDDHAKSKVFKQEKGKAPPCPKCGHETQETKDLSMSTRTLKFGRQAGGDDDYDDDYDGYDAYWKNVAAEGGGNQNYDEDEDDEEDEDEEEDEEDEEDEEEEEEYDEDGETGSRGSRMSASFASDEADVAEDSEWERTESQRNSCYNCGSAAPSLCSDGHLSTVAPEDVFLDPADELKPVELDTEEPGSLTRQLVKRLTSSEIVPSGGSSAEGGGGLSWAGEGSRAFLESSLEEAIHSLLMKLESLTHRCRELQDLEQEVMRLEDLLKCRLPGHRSRSSSLSLTVESALESFDFLNTSDFDDDDTGDDNAGVSSPPQKSPLFDPDTDGIESQHSEARGHLSEALTEDTGVGNSVAGSPMPLTTGNENLDVAIVIHLQYCNHLIQLLACGVGVWQRRSLLLKLSAQTQLLEELAEISVDRLGALTSAANVLPSLAERPRLMTLWSECSGSSGLFHTTLDRVFQHMKQSYAAALQERHPHSADTVISMVVGEMVDRSDLAATHTPSPPGAAAATLSQDVLTVFQFHNYILEHEVQDMETHLLHLAREESFAEILSSGDSSLCLAELEEVALSTLWPRNITLKILASLLTSEDPQVSKAAADYLSSGASNRHFRTRAVECYTQALSEAGVQSQRAACSALGCLQAVESIKAVISMCDSADEELRHVAIETLLTFGDEGRLAYEQLDTVVGEMIRLGTRRGNAVTTAF</sequence>
<dbReference type="PANTHER" id="PTHR13214">
    <property type="entry name" value="ZINC FINGER PROTEIN 330"/>
    <property type="match status" value="1"/>
</dbReference>
<keyword evidence="4" id="KW-0479">Metal-binding</keyword>
<name>A0A1A8PAK6_9TELE</name>